<evidence type="ECO:0000313" key="13">
    <source>
        <dbReference type="EMBL" id="CAD7424598.1"/>
    </source>
</evidence>
<evidence type="ECO:0000256" key="5">
    <source>
        <dbReference type="ARBA" id="ARBA00023015"/>
    </source>
</evidence>
<keyword evidence="8" id="KW-0675">Receptor</keyword>
<keyword evidence="2" id="KW-0479">Metal-binding</keyword>
<keyword evidence="3" id="KW-0863">Zinc-finger</keyword>
<evidence type="ECO:0000256" key="1">
    <source>
        <dbReference type="ARBA" id="ARBA00004123"/>
    </source>
</evidence>
<dbReference type="GO" id="GO:0005634">
    <property type="term" value="C:nucleus"/>
    <property type="evidence" value="ECO:0007669"/>
    <property type="project" value="UniProtKB-SubCell"/>
</dbReference>
<dbReference type="InterPro" id="IPR050274">
    <property type="entry name" value="Nuclear_hormone_rcpt_NR2"/>
</dbReference>
<organism evidence="13">
    <name type="scientific">Timema monikensis</name>
    <dbReference type="NCBI Taxonomy" id="170555"/>
    <lineage>
        <taxon>Eukaryota</taxon>
        <taxon>Metazoa</taxon>
        <taxon>Ecdysozoa</taxon>
        <taxon>Arthropoda</taxon>
        <taxon>Hexapoda</taxon>
        <taxon>Insecta</taxon>
        <taxon>Pterygota</taxon>
        <taxon>Neoptera</taxon>
        <taxon>Polyneoptera</taxon>
        <taxon>Phasmatodea</taxon>
        <taxon>Timematodea</taxon>
        <taxon>Timematoidea</taxon>
        <taxon>Timematidae</taxon>
        <taxon>Timema</taxon>
    </lineage>
</organism>
<dbReference type="GO" id="GO:0003707">
    <property type="term" value="F:nuclear steroid receptor activity"/>
    <property type="evidence" value="ECO:0007669"/>
    <property type="project" value="InterPro"/>
</dbReference>
<gene>
    <name evidence="13" type="ORF">TMSB3V08_LOCUS1536</name>
</gene>
<evidence type="ECO:0000256" key="9">
    <source>
        <dbReference type="ARBA" id="ARBA00023242"/>
    </source>
</evidence>
<dbReference type="InterPro" id="IPR001723">
    <property type="entry name" value="Nuclear_hrmn_rcpt"/>
</dbReference>
<accession>A0A7R9DZE2</accession>
<dbReference type="GO" id="GO:0008270">
    <property type="term" value="F:zinc ion binding"/>
    <property type="evidence" value="ECO:0007669"/>
    <property type="project" value="UniProtKB-KW"/>
</dbReference>
<dbReference type="SUPFAM" id="SSF48508">
    <property type="entry name" value="Nuclear receptor ligand-binding domain"/>
    <property type="match status" value="1"/>
</dbReference>
<keyword evidence="9" id="KW-0539">Nucleus</keyword>
<dbReference type="InterPro" id="IPR000003">
    <property type="entry name" value="Retinoid-X_rcpt/HNF4"/>
</dbReference>
<dbReference type="PRINTS" id="PR00545">
    <property type="entry name" value="RETINOIDXR"/>
</dbReference>
<dbReference type="AlphaFoldDB" id="A0A7R9DZE2"/>
<evidence type="ECO:0000256" key="2">
    <source>
        <dbReference type="ARBA" id="ARBA00022723"/>
    </source>
</evidence>
<name>A0A7R9DZE2_9NEOP</name>
<sequence>MRDVGLSLENNLSVSSMGPQSPLDMKPDTASLLSPGSFSPTGNGGPNSPGMGHGNLLGNSTGSNSKGSTSSPYPPNHPLSNSKHLCSICGDRASGKHYGVYRTETLLISLFEKRREIRRTHDPAISSVVPLNLAEDMVGVRALSLPCVLCAYVPSCEGCKGFFKRTVRKDLTYACREDRNCIIDKRQRNRCQYCRYQKCLAMGMKREAVQSNETVLTVCHQEERQRTKERDQNEVESTSSLHADMPVERILEAEKKVECKSEQQNVEFDIGLLRTSEVSTHIGNLQLAQPVRKLSYLGRLTFTTTSTLHGHLTGNRKIFGYCTVNWAILQNAVTNICQATNKQLFQLVEWAKNIPHFTSLPIEDQVLLLRAGNGFSGYRAIAFSHRSIEVKDGIVLATGLTVHRNSAHQAGVGTIFDRVLSELVSKMREMKMDKTELGCLRSIILFNPDVRGLKSSQEVELLREKVYAALEEYTRITHHDEPGRFAKLLLRLPSLRSIGLKCLEHLFFFRLIGDVPIDTFLMEMLETQSNT</sequence>
<evidence type="ECO:0000256" key="7">
    <source>
        <dbReference type="ARBA" id="ARBA00023163"/>
    </source>
</evidence>
<dbReference type="FunFam" id="1.10.565.10:FF:000052">
    <property type="entry name" value="Ultraspiracle nuclear receptor"/>
    <property type="match status" value="1"/>
</dbReference>
<evidence type="ECO:0000256" key="4">
    <source>
        <dbReference type="ARBA" id="ARBA00022833"/>
    </source>
</evidence>
<keyword evidence="7" id="KW-0804">Transcription</keyword>
<dbReference type="GO" id="GO:0043565">
    <property type="term" value="F:sequence-specific DNA binding"/>
    <property type="evidence" value="ECO:0007669"/>
    <property type="project" value="InterPro"/>
</dbReference>
<feature type="domain" description="Nuclear receptor" evidence="11">
    <location>
        <begin position="83"/>
        <end position="211"/>
    </location>
</feature>
<dbReference type="CDD" id="cd06943">
    <property type="entry name" value="NR_LBD_RXR_like"/>
    <property type="match status" value="1"/>
</dbReference>
<dbReference type="PROSITE" id="PS51030">
    <property type="entry name" value="NUCLEAR_REC_DBD_2"/>
    <property type="match status" value="1"/>
</dbReference>
<dbReference type="InterPro" id="IPR013088">
    <property type="entry name" value="Znf_NHR/GATA"/>
</dbReference>
<dbReference type="Gene3D" id="1.10.565.10">
    <property type="entry name" value="Retinoid X Receptor"/>
    <property type="match status" value="1"/>
</dbReference>
<keyword evidence="4" id="KW-0862">Zinc</keyword>
<feature type="compositionally biased region" description="Polar residues" evidence="10">
    <location>
        <begin position="8"/>
        <end position="19"/>
    </location>
</feature>
<dbReference type="Pfam" id="PF00104">
    <property type="entry name" value="Hormone_recep"/>
    <property type="match status" value="1"/>
</dbReference>
<protein>
    <recommendedName>
        <fullName evidence="14">Ultraspiracle</fullName>
    </recommendedName>
</protein>
<dbReference type="InterPro" id="IPR035500">
    <property type="entry name" value="NHR-like_dom_sf"/>
</dbReference>
<evidence type="ECO:0000256" key="10">
    <source>
        <dbReference type="SAM" id="MobiDB-lite"/>
    </source>
</evidence>
<dbReference type="SMART" id="SM00399">
    <property type="entry name" value="ZnF_C4"/>
    <property type="match status" value="1"/>
</dbReference>
<dbReference type="PANTHER" id="PTHR24083">
    <property type="entry name" value="NUCLEAR HORMONE RECEPTOR"/>
    <property type="match status" value="1"/>
</dbReference>
<feature type="region of interest" description="Disordered" evidence="10">
    <location>
        <begin position="1"/>
        <end position="77"/>
    </location>
</feature>
<evidence type="ECO:0000256" key="3">
    <source>
        <dbReference type="ARBA" id="ARBA00022771"/>
    </source>
</evidence>
<keyword evidence="6" id="KW-0238">DNA-binding</keyword>
<dbReference type="SMART" id="SM00430">
    <property type="entry name" value="HOLI"/>
    <property type="match status" value="1"/>
</dbReference>
<feature type="compositionally biased region" description="Low complexity" evidence="10">
    <location>
        <begin position="56"/>
        <end position="71"/>
    </location>
</feature>
<feature type="compositionally biased region" description="Gly residues" evidence="10">
    <location>
        <begin position="42"/>
        <end position="55"/>
    </location>
</feature>
<keyword evidence="5" id="KW-0805">Transcription regulation</keyword>
<dbReference type="SUPFAM" id="SSF57716">
    <property type="entry name" value="Glucocorticoid receptor-like (DNA-binding domain)"/>
    <property type="match status" value="1"/>
</dbReference>
<dbReference type="InterPro" id="IPR001628">
    <property type="entry name" value="Znf_hrmn_rcpt"/>
</dbReference>
<evidence type="ECO:0000259" key="12">
    <source>
        <dbReference type="PROSITE" id="PS51843"/>
    </source>
</evidence>
<dbReference type="InterPro" id="IPR000536">
    <property type="entry name" value="Nucl_hrmn_rcpt_lig-bd"/>
</dbReference>
<reference evidence="13" key="1">
    <citation type="submission" date="2020-11" db="EMBL/GenBank/DDBJ databases">
        <authorList>
            <person name="Tran Van P."/>
        </authorList>
    </citation>
    <scope>NUCLEOTIDE SEQUENCE</scope>
</reference>
<dbReference type="Pfam" id="PF00105">
    <property type="entry name" value="zf-C4"/>
    <property type="match status" value="2"/>
</dbReference>
<dbReference type="EMBL" id="OB792813">
    <property type="protein sequence ID" value="CAD7424598.1"/>
    <property type="molecule type" value="Genomic_DNA"/>
</dbReference>
<evidence type="ECO:0000256" key="8">
    <source>
        <dbReference type="ARBA" id="ARBA00023170"/>
    </source>
</evidence>
<feature type="domain" description="NR LBD" evidence="12">
    <location>
        <begin position="286"/>
        <end position="528"/>
    </location>
</feature>
<dbReference type="CDD" id="cd06956">
    <property type="entry name" value="NR_DBD_RXR"/>
    <property type="match status" value="1"/>
</dbReference>
<evidence type="ECO:0000256" key="6">
    <source>
        <dbReference type="ARBA" id="ARBA00023125"/>
    </source>
</evidence>
<dbReference type="Gene3D" id="3.30.50.10">
    <property type="entry name" value="Erythroid Transcription Factor GATA-1, subunit A"/>
    <property type="match status" value="1"/>
</dbReference>
<dbReference type="PROSITE" id="PS51843">
    <property type="entry name" value="NR_LBD"/>
    <property type="match status" value="1"/>
</dbReference>
<evidence type="ECO:0008006" key="14">
    <source>
        <dbReference type="Google" id="ProtNLM"/>
    </source>
</evidence>
<evidence type="ECO:0000259" key="11">
    <source>
        <dbReference type="PROSITE" id="PS51030"/>
    </source>
</evidence>
<dbReference type="PRINTS" id="PR00398">
    <property type="entry name" value="STRDHORMONER"/>
</dbReference>
<proteinExistence type="predicted"/>
<dbReference type="PRINTS" id="PR00047">
    <property type="entry name" value="STROIDFINGER"/>
</dbReference>
<comment type="subcellular location">
    <subcellularLocation>
        <location evidence="1">Nucleus</location>
    </subcellularLocation>
</comment>